<dbReference type="OrthoDB" id="1874341at2759"/>
<gene>
    <name evidence="2" type="ORF">Amon01_000035300</name>
</gene>
<dbReference type="GO" id="GO:0031416">
    <property type="term" value="C:NatB complex"/>
    <property type="evidence" value="ECO:0007669"/>
    <property type="project" value="TreeGrafter"/>
</dbReference>
<organism evidence="2 3">
    <name type="scientific">Ambrosiozyma monospora</name>
    <name type="common">Yeast</name>
    <name type="synonym">Endomycopsis monosporus</name>
    <dbReference type="NCBI Taxonomy" id="43982"/>
    <lineage>
        <taxon>Eukaryota</taxon>
        <taxon>Fungi</taxon>
        <taxon>Dikarya</taxon>
        <taxon>Ascomycota</taxon>
        <taxon>Saccharomycotina</taxon>
        <taxon>Pichiomycetes</taxon>
        <taxon>Pichiales</taxon>
        <taxon>Pichiaceae</taxon>
        <taxon>Ambrosiozyma</taxon>
    </lineage>
</organism>
<dbReference type="Pfam" id="PF09797">
    <property type="entry name" value="NatB_MDM20"/>
    <property type="match status" value="1"/>
</dbReference>
<dbReference type="Proteomes" id="UP001165063">
    <property type="component" value="Unassembled WGS sequence"/>
</dbReference>
<comment type="similarity">
    <text evidence="1">Belongs to the MDM20/NAA25 family.</text>
</comment>
<name>A0A9W7DDK0_AMBMO</name>
<reference evidence="2" key="1">
    <citation type="submission" date="2023-04" db="EMBL/GenBank/DDBJ databases">
        <title>Ambrosiozyma monospora NBRC 1965.</title>
        <authorList>
            <person name="Ichikawa N."/>
            <person name="Sato H."/>
            <person name="Tonouchi N."/>
        </authorList>
    </citation>
    <scope>NUCLEOTIDE SEQUENCE</scope>
    <source>
        <strain evidence="2">NBRC 1965</strain>
    </source>
</reference>
<comment type="caution">
    <text evidence="2">The sequence shown here is derived from an EMBL/GenBank/DDBJ whole genome shotgun (WGS) entry which is preliminary data.</text>
</comment>
<sequence length="822" mass="94483">MTKYDKLIDDIIASKNFTHALSVVTDKIKQYPNTSYFYALEAQVLALSGEINKAIDKANDLLARFPSDVTTLKLLIDVYELCDYTPKEDVFEKVSKKYPTFQLIQEWLDHAIQNFDILGMQKATMSLTKSVSSSGQSDENIKIIKLWAAASFMLACNCCKSQLKPIQVKLYPQLGLKMIEHLSLSSAPEVYVQSKLLELSGKDEENLEKLGNFLKKENDLELKILYFNGLEKAKKYDVLYETTKHYLVDMNEDDWDTWKLFLESASHSGKLEDAISVVKSYAVTRNSQLALLELSKYSEEYPKDEYVANYISKYGHKLCLFPDLSIFVKSGDDITKILEVEYETRDIPKLLSGTRKPTEADVIFLVNYLKLKAYTDQSLFKSPEFITTCCTFYNATKPLLNKLVEFEYFPGFEFIILTIQSMITQAPALDELLIIKLIIILENTLEKNKFEFHLKLWLISLYSKLNLFSKSSALFDSLKIKSIQLDTISYPITNRSSTVTSNVSKLEEISKFFNFNVKNEVPQMIQNCLHSLALNKLQGFVEFQIRLETSFTKISNVLELCNAARLTNHKTAIDDRLKPTLRKYYKFWHSAPGSTDEEVYGKINDNRDLTTFWDCGIHTKLEDVDAKLNSINPLFNLSYLKLMVLRELIIYDIHYPNYEDYKKEFIELYESSDASLTSIERWSLSAIVQLIKGETKADQIPEAPSNLLNFNFSHYYFTVVNTNKQIQYILSNHGATWGISGVKLLKSISAQLNRLIKSFREESLELNVASKHILSEYKVKVSDWFVNDPIGSSFKITAKQVNTSFDSIEDANYKSIVELRKI</sequence>
<dbReference type="InterPro" id="IPR011990">
    <property type="entry name" value="TPR-like_helical_dom_sf"/>
</dbReference>
<protein>
    <submittedName>
        <fullName evidence="2">Unnamed protein product</fullName>
    </submittedName>
</protein>
<evidence type="ECO:0000313" key="2">
    <source>
        <dbReference type="EMBL" id="GMG19294.1"/>
    </source>
</evidence>
<dbReference type="PANTHER" id="PTHR22767">
    <property type="entry name" value="N-TERMINAL ACETYLTRANSFERASE-RELATED"/>
    <property type="match status" value="1"/>
</dbReference>
<dbReference type="InterPro" id="IPR019183">
    <property type="entry name" value="NAA25_NatB_aux_su"/>
</dbReference>
<dbReference type="AlphaFoldDB" id="A0A9W7DDK0"/>
<dbReference type="EMBL" id="BSXU01000098">
    <property type="protein sequence ID" value="GMG19294.1"/>
    <property type="molecule type" value="Genomic_DNA"/>
</dbReference>
<dbReference type="PANTHER" id="PTHR22767:SF3">
    <property type="entry name" value="N-ALPHA-ACETYLTRANSFERASE 25, NATB AUXILIARY SUBUNIT"/>
    <property type="match status" value="1"/>
</dbReference>
<accession>A0A9W7DDK0</accession>
<keyword evidence="3" id="KW-1185">Reference proteome</keyword>
<proteinExistence type="inferred from homology"/>
<dbReference type="Gene3D" id="1.25.40.10">
    <property type="entry name" value="Tetratricopeptide repeat domain"/>
    <property type="match status" value="1"/>
</dbReference>
<evidence type="ECO:0000313" key="3">
    <source>
        <dbReference type="Proteomes" id="UP001165063"/>
    </source>
</evidence>
<evidence type="ECO:0000256" key="1">
    <source>
        <dbReference type="ARBA" id="ARBA00006298"/>
    </source>
</evidence>